<dbReference type="Proteomes" id="UP001186974">
    <property type="component" value="Unassembled WGS sequence"/>
</dbReference>
<feature type="non-terminal residue" evidence="1">
    <location>
        <position position="84"/>
    </location>
</feature>
<sequence>MSDTNAGPSQPASVSYDTAALEQPEEQNGMLDDDSAAMLITDFQTKAMASHSQEAEPMYDAAEPVISPNAPSVLEPTGSYQPGA</sequence>
<evidence type="ECO:0000313" key="2">
    <source>
        <dbReference type="Proteomes" id="UP001186974"/>
    </source>
</evidence>
<evidence type="ECO:0000313" key="1">
    <source>
        <dbReference type="EMBL" id="KAK3072514.1"/>
    </source>
</evidence>
<accession>A0ACC3DH70</accession>
<keyword evidence="2" id="KW-1185">Reference proteome</keyword>
<name>A0ACC3DH70_9PEZI</name>
<dbReference type="EMBL" id="JAWDJW010004718">
    <property type="protein sequence ID" value="KAK3072514.1"/>
    <property type="molecule type" value="Genomic_DNA"/>
</dbReference>
<reference evidence="1" key="1">
    <citation type="submission" date="2024-09" db="EMBL/GenBank/DDBJ databases">
        <title>Black Yeasts Isolated from many extreme environments.</title>
        <authorList>
            <person name="Coleine C."/>
            <person name="Stajich J.E."/>
            <person name="Selbmann L."/>
        </authorList>
    </citation>
    <scope>NUCLEOTIDE SEQUENCE</scope>
    <source>
        <strain evidence="1">CCFEE 5737</strain>
    </source>
</reference>
<proteinExistence type="predicted"/>
<organism evidence="1 2">
    <name type="scientific">Coniosporium uncinatum</name>
    <dbReference type="NCBI Taxonomy" id="93489"/>
    <lineage>
        <taxon>Eukaryota</taxon>
        <taxon>Fungi</taxon>
        <taxon>Dikarya</taxon>
        <taxon>Ascomycota</taxon>
        <taxon>Pezizomycotina</taxon>
        <taxon>Dothideomycetes</taxon>
        <taxon>Dothideomycetes incertae sedis</taxon>
        <taxon>Coniosporium</taxon>
    </lineage>
</organism>
<gene>
    <name evidence="1" type="ORF">LTS18_014621</name>
</gene>
<comment type="caution">
    <text evidence="1">The sequence shown here is derived from an EMBL/GenBank/DDBJ whole genome shotgun (WGS) entry which is preliminary data.</text>
</comment>
<protein>
    <submittedName>
        <fullName evidence="1">Uncharacterized protein</fullName>
    </submittedName>
</protein>